<name>A0ABX7PUJ4_9BACT</name>
<evidence type="ECO:0000259" key="1">
    <source>
        <dbReference type="SMART" id="SM00460"/>
    </source>
</evidence>
<dbReference type="Proteomes" id="UP000663088">
    <property type="component" value="Chromosome"/>
</dbReference>
<dbReference type="SUPFAM" id="SSF54001">
    <property type="entry name" value="Cysteine proteinases"/>
    <property type="match status" value="1"/>
</dbReference>
<dbReference type="InterPro" id="IPR013589">
    <property type="entry name" value="Bac_transglu_N"/>
</dbReference>
<gene>
    <name evidence="2" type="ORF">EM20IM_07820</name>
</gene>
<evidence type="ECO:0000313" key="3">
    <source>
        <dbReference type="Proteomes" id="UP000663088"/>
    </source>
</evidence>
<proteinExistence type="predicted"/>
<sequence length="288" mass="32560">MKFSVVHKTEYLYTAEALESFSELRCHPQNSVRQTVLSHETLLHPSVSLYFYTDYFGNLTSFFSIPFKHNRLRIETKSVVLTHPFPDPLREMPLTVSEALVVYGFKRFELLDFLLPSRLIPLVEEGDEIQEIASRLFQKEKGLTDALVELNQFVHGFLSYVPGATDISTPLSEVLEKRQGVCQDYSHLMIAILRAAGIPARYVSGYVEPLPNESSLSQAVEGATHAWVEVYLPNGKWIGFDPTNNSLETECHVQLAVGRDYDDVTPLRGVFKGYHGQKLSVSVHVARI</sequence>
<feature type="domain" description="Transglutaminase-like" evidence="1">
    <location>
        <begin position="174"/>
        <end position="244"/>
    </location>
</feature>
<dbReference type="RefSeq" id="WP_206845622.1">
    <property type="nucleotide sequence ID" value="NZ_CP065956.1"/>
</dbReference>
<reference evidence="2 3" key="1">
    <citation type="submission" date="2020-12" db="EMBL/GenBank/DDBJ databases">
        <authorList>
            <person name="Awala S.I."/>
            <person name="Gwak J.-H."/>
            <person name="Kim S.-J."/>
            <person name="Rhee S.-K."/>
        </authorList>
    </citation>
    <scope>NUCLEOTIDE SEQUENCE [LARGE SCALE GENOMIC DNA]</scope>
    <source>
        <strain evidence="2 3">IT5</strain>
    </source>
</reference>
<accession>A0ABX7PUJ4</accession>
<protein>
    <submittedName>
        <fullName evidence="2">Transglutaminase family protein</fullName>
    </submittedName>
</protein>
<keyword evidence="3" id="KW-1185">Reference proteome</keyword>
<dbReference type="InterPro" id="IPR002931">
    <property type="entry name" value="Transglutaminase-like"/>
</dbReference>
<evidence type="ECO:0000313" key="2">
    <source>
        <dbReference type="EMBL" id="QSR86398.1"/>
    </source>
</evidence>
<dbReference type="InterPro" id="IPR038765">
    <property type="entry name" value="Papain-like_cys_pep_sf"/>
</dbReference>
<dbReference type="Gene3D" id="3.10.620.30">
    <property type="match status" value="1"/>
</dbReference>
<dbReference type="EMBL" id="CP065956">
    <property type="protein sequence ID" value="QSR86398.1"/>
    <property type="molecule type" value="Genomic_DNA"/>
</dbReference>
<dbReference type="SMART" id="SM00460">
    <property type="entry name" value="TGc"/>
    <property type="match status" value="1"/>
</dbReference>
<dbReference type="Pfam" id="PF01841">
    <property type="entry name" value="Transglut_core"/>
    <property type="match status" value="1"/>
</dbReference>
<organism evidence="2 3">
    <name type="scientific">Candidatus Methylacidiphilum infernorum</name>
    <dbReference type="NCBI Taxonomy" id="511746"/>
    <lineage>
        <taxon>Bacteria</taxon>
        <taxon>Pseudomonadati</taxon>
        <taxon>Verrucomicrobiota</taxon>
        <taxon>Methylacidiphilae</taxon>
        <taxon>Methylacidiphilales</taxon>
        <taxon>Methylacidiphilaceae</taxon>
        <taxon>Methylacidiphilum (ex Ratnadevi et al. 2023)</taxon>
    </lineage>
</organism>
<dbReference type="PANTHER" id="PTHR33490:SF6">
    <property type="entry name" value="SLL1049 PROTEIN"/>
    <property type="match status" value="1"/>
</dbReference>
<dbReference type="PANTHER" id="PTHR33490">
    <property type="entry name" value="BLR5614 PROTEIN-RELATED"/>
    <property type="match status" value="1"/>
</dbReference>
<dbReference type="Pfam" id="PF08379">
    <property type="entry name" value="Bact_transglu_N"/>
    <property type="match status" value="1"/>
</dbReference>